<dbReference type="PATRIC" id="fig|1233171.3.peg.458"/>
<dbReference type="Pfam" id="PF00563">
    <property type="entry name" value="EAL"/>
    <property type="match status" value="1"/>
</dbReference>
<dbReference type="SMART" id="SM00052">
    <property type="entry name" value="EAL"/>
    <property type="match status" value="1"/>
</dbReference>
<evidence type="ECO:0000313" key="3">
    <source>
        <dbReference type="EMBL" id="EQK44027.1"/>
    </source>
</evidence>
<dbReference type="RefSeq" id="WP_021431844.1">
    <property type="nucleotide sequence ID" value="NZ_AVNC01000014.1"/>
</dbReference>
<dbReference type="SUPFAM" id="SSF53850">
    <property type="entry name" value="Periplasmic binding protein-like II"/>
    <property type="match status" value="1"/>
</dbReference>
<feature type="transmembrane region" description="Helical" evidence="1">
    <location>
        <begin position="7"/>
        <end position="26"/>
    </location>
</feature>
<keyword evidence="1" id="KW-0812">Transmembrane</keyword>
<dbReference type="GO" id="GO:0071111">
    <property type="term" value="F:cyclic-guanylate-specific phosphodiesterase activity"/>
    <property type="evidence" value="ECO:0007669"/>
    <property type="project" value="InterPro"/>
</dbReference>
<accession>T4VTJ8</accession>
<dbReference type="EMBL" id="AVNC01000014">
    <property type="protein sequence ID" value="EQK44027.1"/>
    <property type="molecule type" value="Genomic_DNA"/>
</dbReference>
<feature type="transmembrane region" description="Helical" evidence="1">
    <location>
        <begin position="261"/>
        <end position="278"/>
    </location>
</feature>
<protein>
    <submittedName>
        <fullName evidence="3">EAL domain protein</fullName>
    </submittedName>
</protein>
<dbReference type="AlphaFoldDB" id="T4VTJ8"/>
<keyword evidence="1" id="KW-0472">Membrane</keyword>
<dbReference type="GeneID" id="67474343"/>
<dbReference type="PANTHER" id="PTHR33121">
    <property type="entry name" value="CYCLIC DI-GMP PHOSPHODIESTERASE PDEF"/>
    <property type="match status" value="1"/>
</dbReference>
<dbReference type="InterPro" id="IPR050706">
    <property type="entry name" value="Cyclic-di-GMP_PDE-like"/>
</dbReference>
<dbReference type="SMART" id="SM00062">
    <property type="entry name" value="PBPb"/>
    <property type="match status" value="1"/>
</dbReference>
<proteinExistence type="predicted"/>
<dbReference type="PROSITE" id="PS50883">
    <property type="entry name" value="EAL"/>
    <property type="match status" value="1"/>
</dbReference>
<dbReference type="InterPro" id="IPR001633">
    <property type="entry name" value="EAL_dom"/>
</dbReference>
<dbReference type="PANTHER" id="PTHR33121:SF71">
    <property type="entry name" value="OXYGEN SENSOR PROTEIN DOSP"/>
    <property type="match status" value="1"/>
</dbReference>
<gene>
    <name evidence="3" type="ORF">C672_0555</name>
</gene>
<sequence length="541" mass="63733">MKKLKKYLIYIIQITIVISVFFFLFLNIDIDGNKNKKEVKVGLYDYGSYYSLDKGSKPSGYYNDLLKFISKKLGFKYTYVNCKTQEGLDYLKSGKIDLLFGLSKTSDREQNYIFTDHYIADENYAIYANRNEKYNDLKGLNGLKFGYIKNEQNNKYVSNMLRKKNIQTEFINESSYEEAQTDLKESKVDFIVAPINKDLENQKFNRILEFSCEPVYIAGSKGNESLINQIDEVLSESKYGILIYNKYYNEYFSKNVFKNKIILVLILFILLFIYYIIFRKTKTIRKRKEISENLRNDKYVMYYQPIINPKTNNIVGLESLLRMKSEKGILTPNYFLEDIEKSNMIFDISIWIIKKVLEDYDKIKTYEICKNSKFYISVNISCIEIEDEEFIEKLIEISKSPDFIKDLICLEIVEKFKSSDLSKIQKSILILKKHGFTIAIDDFGIEYSNLDLLSQIDANIIKLDRYFISDIKTTLLKRKIIEFVSEICKVSDKSIVCEGVENDDQLEIIKNIDYEKIYIQGFFYSKPIDIEELEHFTIKQS</sequence>
<keyword evidence="1" id="KW-1133">Transmembrane helix</keyword>
<dbReference type="Proteomes" id="UP000015688">
    <property type="component" value="Unassembled WGS sequence"/>
</dbReference>
<dbReference type="InterPro" id="IPR001638">
    <property type="entry name" value="Solute-binding_3/MltF_N"/>
</dbReference>
<dbReference type="Gene3D" id="3.20.20.450">
    <property type="entry name" value="EAL domain"/>
    <property type="match status" value="1"/>
</dbReference>
<dbReference type="SUPFAM" id="SSF141868">
    <property type="entry name" value="EAL domain-like"/>
    <property type="match status" value="1"/>
</dbReference>
<dbReference type="Gene3D" id="3.40.190.10">
    <property type="entry name" value="Periplasmic binding protein-like II"/>
    <property type="match status" value="2"/>
</dbReference>
<evidence type="ECO:0000313" key="4">
    <source>
        <dbReference type="Proteomes" id="UP000015688"/>
    </source>
</evidence>
<dbReference type="Pfam" id="PF00497">
    <property type="entry name" value="SBP_bac_3"/>
    <property type="match status" value="1"/>
</dbReference>
<organism evidence="3 4">
    <name type="scientific">Paraclostridium bifermentans ATCC 638 = DSM 14991</name>
    <dbReference type="NCBI Taxonomy" id="1233171"/>
    <lineage>
        <taxon>Bacteria</taxon>
        <taxon>Bacillati</taxon>
        <taxon>Bacillota</taxon>
        <taxon>Clostridia</taxon>
        <taxon>Peptostreptococcales</taxon>
        <taxon>Peptostreptococcaceae</taxon>
        <taxon>Paraclostridium</taxon>
    </lineage>
</organism>
<comment type="caution">
    <text evidence="3">The sequence shown here is derived from an EMBL/GenBank/DDBJ whole genome shotgun (WGS) entry which is preliminary data.</text>
</comment>
<name>T4VTJ8_PARBF</name>
<reference evidence="3 4" key="1">
    <citation type="submission" date="2013-06" db="EMBL/GenBank/DDBJ databases">
        <authorList>
            <person name="Walk S."/>
            <person name="Aronoff D."/>
            <person name="Young V.Y."/>
            <person name="Marsh J."/>
            <person name="Harrison L."/>
            <person name="Daugherty S.C."/>
            <person name="Shefchek K.A."/>
            <person name="Hine E.E."/>
            <person name="Tallon L.J."/>
            <person name="Sadzewicz L.K."/>
            <person name="Rasko D.A."/>
        </authorList>
    </citation>
    <scope>NUCLEOTIDE SEQUENCE [LARGE SCALE GENOMIC DNA]</scope>
    <source>
        <strain evidence="3 4">ATCC 638</strain>
    </source>
</reference>
<dbReference type="CDD" id="cd01948">
    <property type="entry name" value="EAL"/>
    <property type="match status" value="1"/>
</dbReference>
<dbReference type="InterPro" id="IPR035919">
    <property type="entry name" value="EAL_sf"/>
</dbReference>
<evidence type="ECO:0000259" key="2">
    <source>
        <dbReference type="PROSITE" id="PS50883"/>
    </source>
</evidence>
<evidence type="ECO:0000256" key="1">
    <source>
        <dbReference type="SAM" id="Phobius"/>
    </source>
</evidence>
<feature type="domain" description="EAL" evidence="2">
    <location>
        <begin position="283"/>
        <end position="541"/>
    </location>
</feature>